<keyword evidence="7 9" id="KW-0464">Manganese</keyword>
<name>A0A2N3I857_9BACT</name>
<protein>
    <recommendedName>
        <fullName evidence="5 9">Mannonate dehydratase</fullName>
        <ecNumber evidence="5 9">4.2.1.8</ecNumber>
    </recommendedName>
    <alternativeName>
        <fullName evidence="9">D-mannonate hydro-lyase</fullName>
    </alternativeName>
</protein>
<gene>
    <name evidence="9" type="primary">uxuA</name>
    <name evidence="11" type="ORF">BZG01_10675</name>
</gene>
<reference evidence="11 12" key="1">
    <citation type="journal article" date="2017" name="Front. Microbiol.">
        <title>Labilibaculum manganireducens gen. nov., sp. nov. and Labilibaculum filiforme sp. nov., Novel Bacteroidetes Isolated from Subsurface Sediments of the Baltic Sea.</title>
        <authorList>
            <person name="Vandieken V."/>
            <person name="Marshall I.P."/>
            <person name="Niemann H."/>
            <person name="Engelen B."/>
            <person name="Cypionka H."/>
        </authorList>
    </citation>
    <scope>NUCLEOTIDE SEQUENCE [LARGE SCALE GENOMIC DNA]</scope>
    <source>
        <strain evidence="11 12">59.10-2M</strain>
    </source>
</reference>
<dbReference type="GO" id="GO:0042840">
    <property type="term" value="P:D-glucuronate catabolic process"/>
    <property type="evidence" value="ECO:0007669"/>
    <property type="project" value="TreeGrafter"/>
</dbReference>
<evidence type="ECO:0000256" key="2">
    <source>
        <dbReference type="ARBA" id="ARBA00002713"/>
    </source>
</evidence>
<dbReference type="NCBIfam" id="NF003027">
    <property type="entry name" value="PRK03906.1"/>
    <property type="match status" value="1"/>
</dbReference>
<proteinExistence type="inferred from homology"/>
<dbReference type="EC" id="4.2.1.8" evidence="5 9"/>
<evidence type="ECO:0000256" key="7">
    <source>
        <dbReference type="ARBA" id="ARBA00023211"/>
    </source>
</evidence>
<dbReference type="PIRSF" id="PIRSF016049">
    <property type="entry name" value="Man_dehyd"/>
    <property type="match status" value="1"/>
</dbReference>
<dbReference type="NCBIfam" id="TIGR00695">
    <property type="entry name" value="uxuA"/>
    <property type="match status" value="1"/>
</dbReference>
<dbReference type="GO" id="GO:0008927">
    <property type="term" value="F:mannonate dehydratase activity"/>
    <property type="evidence" value="ECO:0007669"/>
    <property type="project" value="UniProtKB-UniRule"/>
</dbReference>
<feature type="region of interest" description="Disordered" evidence="10">
    <location>
        <begin position="342"/>
        <end position="361"/>
    </location>
</feature>
<evidence type="ECO:0000256" key="8">
    <source>
        <dbReference type="ARBA" id="ARBA00023239"/>
    </source>
</evidence>
<dbReference type="InterPro" id="IPR004628">
    <property type="entry name" value="Man_deHydtase"/>
</dbReference>
<evidence type="ECO:0000256" key="10">
    <source>
        <dbReference type="SAM" id="MobiDB-lite"/>
    </source>
</evidence>
<accession>A0A2N3I857</accession>
<comment type="pathway">
    <text evidence="3 9">Carbohydrate metabolism; pentose and glucuronate interconversion.</text>
</comment>
<dbReference type="HAMAP" id="MF_00106">
    <property type="entry name" value="UxuA"/>
    <property type="match status" value="1"/>
</dbReference>
<dbReference type="PANTHER" id="PTHR30387">
    <property type="entry name" value="MANNONATE DEHYDRATASE"/>
    <property type="match status" value="1"/>
</dbReference>
<comment type="similarity">
    <text evidence="4 9">Belongs to the mannonate dehydratase family.</text>
</comment>
<comment type="caution">
    <text evidence="11">The sequence shown here is derived from an EMBL/GenBank/DDBJ whole genome shotgun (WGS) entry which is preliminary data.</text>
</comment>
<dbReference type="PANTHER" id="PTHR30387:SF2">
    <property type="entry name" value="MANNONATE DEHYDRATASE"/>
    <property type="match status" value="1"/>
</dbReference>
<dbReference type="InterPro" id="IPR036237">
    <property type="entry name" value="Xyl_isomerase-like_sf"/>
</dbReference>
<comment type="cofactor">
    <cofactor evidence="9">
        <name>Fe(2+)</name>
        <dbReference type="ChEBI" id="CHEBI:29033"/>
    </cofactor>
    <cofactor evidence="9">
        <name>Mn(2+)</name>
        <dbReference type="ChEBI" id="CHEBI:29035"/>
    </cofactor>
</comment>
<sequence length="393" mass="44508">MSLEQTWRWYGPNDPISLQEIRQTGATGIVSALHQIPNGEVWSIDEIKKRISEIEAAGLTWSVVESVPVHEDIKKQTGNYKVYIENYKQSIKNLGECGIETICYNFMPILDWSRTDLEFNFTDGSNALKFDMVTFAAFDIYILKRQNADEDYSVEMVTRAKEKFDSMSEAEIEKITRNVIAGLPGAEESYTLESFQKVLDGYKEIDASKLKKHLHEFLQEIIPVAEQAGVRMAIHPDDPPRALLGLPRVVSTIEDALELTKVVDSVSNGITLCTGSFGAGHFNDLPEMTKILAPRINFVHLRNVTRDEEGNFFENYLFDGDIDIPAVMKALLIEEKERKESGRKDWQIPMRPDHGNKMLDDLPKKTNPGYSLYGRMKGLAELRGLELGISKNL</sequence>
<evidence type="ECO:0000256" key="1">
    <source>
        <dbReference type="ARBA" id="ARBA00001794"/>
    </source>
</evidence>
<evidence type="ECO:0000313" key="11">
    <source>
        <dbReference type="EMBL" id="PKQ66485.1"/>
    </source>
</evidence>
<evidence type="ECO:0000256" key="3">
    <source>
        <dbReference type="ARBA" id="ARBA00004892"/>
    </source>
</evidence>
<comment type="function">
    <text evidence="2 9">Catalyzes the dehydration of D-mannonate.</text>
</comment>
<evidence type="ECO:0000256" key="4">
    <source>
        <dbReference type="ARBA" id="ARBA00007389"/>
    </source>
</evidence>
<keyword evidence="6 9" id="KW-0408">Iron</keyword>
<dbReference type="EMBL" id="MVDE01000014">
    <property type="protein sequence ID" value="PKQ66485.1"/>
    <property type="molecule type" value="Genomic_DNA"/>
</dbReference>
<evidence type="ECO:0000256" key="9">
    <source>
        <dbReference type="HAMAP-Rule" id="MF_00106"/>
    </source>
</evidence>
<evidence type="ECO:0000313" key="12">
    <source>
        <dbReference type="Proteomes" id="UP000233618"/>
    </source>
</evidence>
<dbReference type="GO" id="GO:0008198">
    <property type="term" value="F:ferrous iron binding"/>
    <property type="evidence" value="ECO:0007669"/>
    <property type="project" value="TreeGrafter"/>
</dbReference>
<evidence type="ECO:0000256" key="5">
    <source>
        <dbReference type="ARBA" id="ARBA00012927"/>
    </source>
</evidence>
<dbReference type="SUPFAM" id="SSF51658">
    <property type="entry name" value="Xylose isomerase-like"/>
    <property type="match status" value="1"/>
</dbReference>
<dbReference type="GO" id="GO:0030145">
    <property type="term" value="F:manganese ion binding"/>
    <property type="evidence" value="ECO:0007669"/>
    <property type="project" value="TreeGrafter"/>
</dbReference>
<comment type="catalytic activity">
    <reaction evidence="1 9">
        <text>D-mannonate = 2-dehydro-3-deoxy-D-gluconate + H2O</text>
        <dbReference type="Rhea" id="RHEA:20097"/>
        <dbReference type="ChEBI" id="CHEBI:15377"/>
        <dbReference type="ChEBI" id="CHEBI:17767"/>
        <dbReference type="ChEBI" id="CHEBI:57990"/>
        <dbReference type="EC" id="4.2.1.8"/>
    </reaction>
</comment>
<dbReference type="Proteomes" id="UP000233618">
    <property type="component" value="Unassembled WGS sequence"/>
</dbReference>
<dbReference type="Gene3D" id="3.20.20.150">
    <property type="entry name" value="Divalent-metal-dependent TIM barrel enzymes"/>
    <property type="match status" value="2"/>
</dbReference>
<evidence type="ECO:0000256" key="6">
    <source>
        <dbReference type="ARBA" id="ARBA00023004"/>
    </source>
</evidence>
<keyword evidence="8 9" id="KW-0456">Lyase</keyword>
<dbReference type="Pfam" id="PF03786">
    <property type="entry name" value="UxuA"/>
    <property type="match status" value="1"/>
</dbReference>
<dbReference type="UniPathway" id="UPA00246"/>
<keyword evidence="12" id="KW-1185">Reference proteome</keyword>
<organism evidence="11 12">
    <name type="scientific">Labilibaculum manganireducens</name>
    <dbReference type="NCBI Taxonomy" id="1940525"/>
    <lineage>
        <taxon>Bacteria</taxon>
        <taxon>Pseudomonadati</taxon>
        <taxon>Bacteroidota</taxon>
        <taxon>Bacteroidia</taxon>
        <taxon>Marinilabiliales</taxon>
        <taxon>Marinifilaceae</taxon>
        <taxon>Labilibaculum</taxon>
    </lineage>
</organism>
<dbReference type="AlphaFoldDB" id="A0A2N3I857"/>
<dbReference type="RefSeq" id="WP_101309833.1">
    <property type="nucleotide sequence ID" value="NZ_MVDE01000014.1"/>
</dbReference>